<dbReference type="InterPro" id="IPR047234">
    <property type="entry name" value="GRAF_fam"/>
</dbReference>
<evidence type="ECO:0000256" key="3">
    <source>
        <dbReference type="ARBA" id="ARBA00004608"/>
    </source>
</evidence>
<dbReference type="SMART" id="SM00326">
    <property type="entry name" value="SH3"/>
    <property type="match status" value="1"/>
</dbReference>
<dbReference type="Pfam" id="PF16746">
    <property type="entry name" value="BAR_3"/>
    <property type="match status" value="1"/>
</dbReference>
<dbReference type="Gene3D" id="1.10.555.10">
    <property type="entry name" value="Rho GTPase activation protein"/>
    <property type="match status" value="1"/>
</dbReference>
<dbReference type="FunFam" id="1.10.555.10:FF:000006">
    <property type="entry name" value="Rho GTPase activating protein 26"/>
    <property type="match status" value="1"/>
</dbReference>
<keyword evidence="5 13" id="KW-0728">SH3 domain</keyword>
<evidence type="ECO:0000259" key="16">
    <source>
        <dbReference type="PROSITE" id="PS50003"/>
    </source>
</evidence>
<sequence length="803" mass="90852">MGLPALEFSECCLDSPQFRERLRSHEAELDKTNKFIKELIKDGKSLVAALKNLSAAKRKFADSLNEFKFRCIGDAETDDEICIAKSLQEFATVLRNLEDERMRMIENASEVLITPLEKFRKEQIGAAKDAKKKYDKETEKYCGVLEKHLNLSSKKKESQLQEADSQVDLVRQHFYEVSLEYVFKVQEVQERKMFEFVEPLLAFLQGLFTFYHHGYELAKDFSDFKTELTISIQNTRNRFEGTRSEVEALMKKMKENPHEHKNISPYTMEGYLYVQEKRHFGTSWVKHYCTYQRESKRITMVPFDQKSGGKGGEDEAVTLKSCTRRKTDSIEKRFCFDVEAVDRPGVITMQALSEEDRRLWMEAMDGREPVYNSNKDNQSEGTAQLDSIGFSIIKKCIHAVETRGINEQGLYRIVGVNSRVQKLLSILMDPKTATETDTEICAEWEIKTITSALKTYLRMLPGPLMMYQFQRSFIKAAKQENQESRVSEIHSLVHRLPEKNRQMLHLLMNHLAKVADNHKQNLMTVANLGVVFGPTLLRPQEETVAAIMDIKFQNIVIEILIENHEKIFNTVPEAPASNSQLLLSRKKSTESKPPSCSERPLTLFHTPQPNEKQENRNSIINSSLESVISSNANSFLNSNSAPQPSLNSSDLELEVIKPNRPNSLPQNPSPTSPLSPSWPMFSAPSSPMPTSSTSSDSSPIRSVAQFAWLFVAFAISEEPSSPPWPHSPGQGVGGPVPTAGLSCSSPLRKARALYACKAEHDSELSFTAGTVFDNVHPSQEPGWLEGTLNGKTGLIPENYVEFL</sequence>
<dbReference type="PROSITE" id="PS50002">
    <property type="entry name" value="SH3"/>
    <property type="match status" value="1"/>
</dbReference>
<accession>A0A8C3RI62</accession>
<dbReference type="PROSITE" id="PS50238">
    <property type="entry name" value="RHOGAP"/>
    <property type="match status" value="1"/>
</dbReference>
<dbReference type="GO" id="GO:0005925">
    <property type="term" value="C:focal adhesion"/>
    <property type="evidence" value="ECO:0007669"/>
    <property type="project" value="UniProtKB-SubCell"/>
</dbReference>
<dbReference type="InterPro" id="IPR000198">
    <property type="entry name" value="RhoGAP_dom"/>
</dbReference>
<dbReference type="SMART" id="SM00324">
    <property type="entry name" value="RhoGAP"/>
    <property type="match status" value="1"/>
</dbReference>
<feature type="region of interest" description="Disordered" evidence="14">
    <location>
        <begin position="583"/>
        <end position="615"/>
    </location>
</feature>
<evidence type="ECO:0000256" key="4">
    <source>
        <dbReference type="ARBA" id="ARBA00020525"/>
    </source>
</evidence>
<feature type="domain" description="PH" evidence="16">
    <location>
        <begin position="265"/>
        <end position="369"/>
    </location>
</feature>
<reference evidence="18" key="2">
    <citation type="submission" date="2025-09" db="UniProtKB">
        <authorList>
            <consortium name="Ensembl"/>
        </authorList>
    </citation>
    <scope>IDENTIFICATION</scope>
</reference>
<evidence type="ECO:0000256" key="6">
    <source>
        <dbReference type="ARBA" id="ARBA00022468"/>
    </source>
</evidence>
<dbReference type="InterPro" id="IPR035481">
    <property type="entry name" value="GRAF_SH3"/>
</dbReference>
<dbReference type="InterPro" id="IPR035483">
    <property type="entry name" value="GRAF_BAR"/>
</dbReference>
<feature type="compositionally biased region" description="Low complexity" evidence="14">
    <location>
        <begin position="674"/>
        <end position="697"/>
    </location>
</feature>
<dbReference type="SUPFAM" id="SSF103657">
    <property type="entry name" value="BAR/IMD domain-like"/>
    <property type="match status" value="1"/>
</dbReference>
<dbReference type="Pfam" id="PF00620">
    <property type="entry name" value="RhoGAP"/>
    <property type="match status" value="1"/>
</dbReference>
<keyword evidence="11" id="KW-0206">Cytoskeleton</keyword>
<evidence type="ECO:0000256" key="14">
    <source>
        <dbReference type="SAM" id="MobiDB-lite"/>
    </source>
</evidence>
<dbReference type="PANTHER" id="PTHR12552:SF4">
    <property type="entry name" value="RHO GTPASE-ACTIVATING PROTEIN 26"/>
    <property type="match status" value="1"/>
</dbReference>
<dbReference type="GO" id="GO:0005096">
    <property type="term" value="F:GTPase activator activity"/>
    <property type="evidence" value="ECO:0007669"/>
    <property type="project" value="UniProtKB-KW"/>
</dbReference>
<dbReference type="FunFam" id="1.20.1270.60:FF:000001">
    <property type="entry name" value="Rho GTPase-activating protein 26"/>
    <property type="match status" value="1"/>
</dbReference>
<keyword evidence="10" id="KW-0472">Membrane</keyword>
<dbReference type="GO" id="GO:0007165">
    <property type="term" value="P:signal transduction"/>
    <property type="evidence" value="ECO:0007669"/>
    <property type="project" value="InterPro"/>
</dbReference>
<proteinExistence type="predicted"/>
<dbReference type="SUPFAM" id="SSF48350">
    <property type="entry name" value="GTPase activation domain, GAP"/>
    <property type="match status" value="1"/>
</dbReference>
<keyword evidence="6" id="KW-0343">GTPase activation</keyword>
<evidence type="ECO:0000256" key="1">
    <source>
        <dbReference type="ARBA" id="ARBA00004245"/>
    </source>
</evidence>
<comment type="subcellular location">
    <subcellularLocation>
        <location evidence="2">Cell junction</location>
        <location evidence="2">Focal adhesion</location>
    </subcellularLocation>
    <subcellularLocation>
        <location evidence="1">Cytoplasm</location>
        <location evidence="1">Cytoskeleton</location>
    </subcellularLocation>
    <subcellularLocation>
        <location evidence="3">Endosome membrane</location>
    </subcellularLocation>
</comment>
<evidence type="ECO:0000256" key="7">
    <source>
        <dbReference type="ARBA" id="ARBA00022490"/>
    </source>
</evidence>
<protein>
    <recommendedName>
        <fullName evidence="4">Rho GTPase-activating protein 26</fullName>
    </recommendedName>
    <alternativeName>
        <fullName evidence="12">Rho-type GTPase-activating protein 26</fullName>
    </alternativeName>
</protein>
<dbReference type="PANTHER" id="PTHR12552">
    <property type="entry name" value="OLIGOPHRENIN 1"/>
    <property type="match status" value="1"/>
</dbReference>
<dbReference type="SUPFAM" id="SSF50729">
    <property type="entry name" value="PH domain-like"/>
    <property type="match status" value="1"/>
</dbReference>
<dbReference type="GO" id="GO:0005829">
    <property type="term" value="C:cytosol"/>
    <property type="evidence" value="ECO:0007669"/>
    <property type="project" value="UniProtKB-ARBA"/>
</dbReference>
<evidence type="ECO:0000256" key="12">
    <source>
        <dbReference type="ARBA" id="ARBA00032211"/>
    </source>
</evidence>
<evidence type="ECO:0000313" key="18">
    <source>
        <dbReference type="Ensembl" id="ENSCRFP00000020482.1"/>
    </source>
</evidence>
<evidence type="ECO:0000256" key="5">
    <source>
        <dbReference type="ARBA" id="ARBA00022443"/>
    </source>
</evidence>
<evidence type="ECO:0000259" key="15">
    <source>
        <dbReference type="PROSITE" id="PS50002"/>
    </source>
</evidence>
<dbReference type="Proteomes" id="UP000694396">
    <property type="component" value="Unplaced"/>
</dbReference>
<dbReference type="Gene3D" id="2.30.30.40">
    <property type="entry name" value="SH3 Domains"/>
    <property type="match status" value="1"/>
</dbReference>
<dbReference type="InterPro" id="IPR001849">
    <property type="entry name" value="PH_domain"/>
</dbReference>
<dbReference type="FunFam" id="2.30.30.40:FF:000055">
    <property type="entry name" value="rho GTPase-activating protein 26 isoform X1"/>
    <property type="match status" value="1"/>
</dbReference>
<feature type="domain" description="Rho-GAP" evidence="17">
    <location>
        <begin position="383"/>
        <end position="568"/>
    </location>
</feature>
<keyword evidence="7" id="KW-0963">Cytoplasm</keyword>
<dbReference type="CDD" id="cd04374">
    <property type="entry name" value="RhoGAP_Graf"/>
    <property type="match status" value="1"/>
</dbReference>
<dbReference type="InterPro" id="IPR047225">
    <property type="entry name" value="PH_GRAF"/>
</dbReference>
<dbReference type="Gene3D" id="2.30.29.30">
    <property type="entry name" value="Pleckstrin-homology domain (PH domain)/Phosphotyrosine-binding domain (PTB)"/>
    <property type="match status" value="1"/>
</dbReference>
<dbReference type="InterPro" id="IPR027267">
    <property type="entry name" value="AH/BAR_dom_sf"/>
</dbReference>
<dbReference type="SUPFAM" id="SSF50044">
    <property type="entry name" value="SH3-domain"/>
    <property type="match status" value="1"/>
</dbReference>
<name>A0A8C3RI62_9PASS</name>
<dbReference type="FunFam" id="2.30.29.30:FF:000116">
    <property type="entry name" value="Rho GTPase activating protein 26"/>
    <property type="match status" value="1"/>
</dbReference>
<feature type="region of interest" description="Disordered" evidence="14">
    <location>
        <begin position="658"/>
        <end position="697"/>
    </location>
</feature>
<keyword evidence="9" id="KW-0965">Cell junction</keyword>
<dbReference type="CDD" id="cd12064">
    <property type="entry name" value="SH3_GRAF"/>
    <property type="match status" value="1"/>
</dbReference>
<dbReference type="InterPro" id="IPR011993">
    <property type="entry name" value="PH-like_dom_sf"/>
</dbReference>
<dbReference type="Ensembl" id="ENSCRFT00000021166.1">
    <property type="protein sequence ID" value="ENSCRFP00000020482.1"/>
    <property type="gene ID" value="ENSCRFG00000015272.1"/>
</dbReference>
<evidence type="ECO:0000256" key="13">
    <source>
        <dbReference type="PROSITE-ProRule" id="PRU00192"/>
    </source>
</evidence>
<dbReference type="CDD" id="cd01249">
    <property type="entry name" value="BAR-PH_GRAF_family"/>
    <property type="match status" value="1"/>
</dbReference>
<feature type="domain" description="SH3" evidence="15">
    <location>
        <begin position="745"/>
        <end position="803"/>
    </location>
</feature>
<dbReference type="InterPro" id="IPR008936">
    <property type="entry name" value="Rho_GTPase_activation_prot"/>
</dbReference>
<evidence type="ECO:0000313" key="19">
    <source>
        <dbReference type="Proteomes" id="UP000694396"/>
    </source>
</evidence>
<evidence type="ECO:0000256" key="2">
    <source>
        <dbReference type="ARBA" id="ARBA00004246"/>
    </source>
</evidence>
<evidence type="ECO:0000256" key="8">
    <source>
        <dbReference type="ARBA" id="ARBA00022753"/>
    </source>
</evidence>
<evidence type="ECO:0000256" key="10">
    <source>
        <dbReference type="ARBA" id="ARBA00023136"/>
    </source>
</evidence>
<reference evidence="18" key="1">
    <citation type="submission" date="2025-08" db="UniProtKB">
        <authorList>
            <consortium name="Ensembl"/>
        </authorList>
    </citation>
    <scope>IDENTIFICATION</scope>
</reference>
<dbReference type="PROSITE" id="PS50003">
    <property type="entry name" value="PH_DOMAIN"/>
    <property type="match status" value="1"/>
</dbReference>
<dbReference type="CDD" id="cd07636">
    <property type="entry name" value="BAR_GRAF"/>
    <property type="match status" value="1"/>
</dbReference>
<dbReference type="GO" id="GO:0010008">
    <property type="term" value="C:endosome membrane"/>
    <property type="evidence" value="ECO:0007669"/>
    <property type="project" value="UniProtKB-SubCell"/>
</dbReference>
<evidence type="ECO:0000256" key="9">
    <source>
        <dbReference type="ARBA" id="ARBA00022949"/>
    </source>
</evidence>
<dbReference type="InterPro" id="IPR004148">
    <property type="entry name" value="BAR_dom"/>
</dbReference>
<dbReference type="InterPro" id="IPR001452">
    <property type="entry name" value="SH3_domain"/>
</dbReference>
<dbReference type="InterPro" id="IPR036028">
    <property type="entry name" value="SH3-like_dom_sf"/>
</dbReference>
<keyword evidence="19" id="KW-1185">Reference proteome</keyword>
<dbReference type="Pfam" id="PF00169">
    <property type="entry name" value="PH"/>
    <property type="match status" value="1"/>
</dbReference>
<dbReference type="SMART" id="SM00233">
    <property type="entry name" value="PH"/>
    <property type="match status" value="1"/>
</dbReference>
<keyword evidence="8" id="KW-0967">Endosome</keyword>
<evidence type="ECO:0000256" key="11">
    <source>
        <dbReference type="ARBA" id="ARBA00023212"/>
    </source>
</evidence>
<dbReference type="GO" id="GO:0005856">
    <property type="term" value="C:cytoskeleton"/>
    <property type="evidence" value="ECO:0007669"/>
    <property type="project" value="UniProtKB-SubCell"/>
</dbReference>
<dbReference type="Gene3D" id="1.20.1270.60">
    <property type="entry name" value="Arfaptin homology (AH) domain/BAR domain"/>
    <property type="match status" value="1"/>
</dbReference>
<organism evidence="18 19">
    <name type="scientific">Cyanoderma ruficeps</name>
    <name type="common">rufous-capped babbler</name>
    <dbReference type="NCBI Taxonomy" id="181631"/>
    <lineage>
        <taxon>Eukaryota</taxon>
        <taxon>Metazoa</taxon>
        <taxon>Chordata</taxon>
        <taxon>Craniata</taxon>
        <taxon>Vertebrata</taxon>
        <taxon>Euteleostomi</taxon>
        <taxon>Archelosauria</taxon>
        <taxon>Archosauria</taxon>
        <taxon>Dinosauria</taxon>
        <taxon>Saurischia</taxon>
        <taxon>Theropoda</taxon>
        <taxon>Coelurosauria</taxon>
        <taxon>Aves</taxon>
        <taxon>Neognathae</taxon>
        <taxon>Neoaves</taxon>
        <taxon>Telluraves</taxon>
        <taxon>Australaves</taxon>
        <taxon>Passeriformes</taxon>
        <taxon>Sylvioidea</taxon>
        <taxon>Timaliidae</taxon>
        <taxon>Cyanoderma</taxon>
    </lineage>
</organism>
<feature type="compositionally biased region" description="Polar residues" evidence="14">
    <location>
        <begin position="605"/>
        <end position="615"/>
    </location>
</feature>
<dbReference type="AlphaFoldDB" id="A0A8C3RI62"/>
<dbReference type="Pfam" id="PF14604">
    <property type="entry name" value="SH3_9"/>
    <property type="match status" value="1"/>
</dbReference>
<evidence type="ECO:0000259" key="17">
    <source>
        <dbReference type="PROSITE" id="PS50238"/>
    </source>
</evidence>